<organism evidence="2 3">
    <name type="scientific">Schizopora paradoxa</name>
    <dbReference type="NCBI Taxonomy" id="27342"/>
    <lineage>
        <taxon>Eukaryota</taxon>
        <taxon>Fungi</taxon>
        <taxon>Dikarya</taxon>
        <taxon>Basidiomycota</taxon>
        <taxon>Agaricomycotina</taxon>
        <taxon>Agaricomycetes</taxon>
        <taxon>Hymenochaetales</taxon>
        <taxon>Schizoporaceae</taxon>
        <taxon>Schizopora</taxon>
    </lineage>
</organism>
<reference evidence="2 3" key="1">
    <citation type="submission" date="2015-04" db="EMBL/GenBank/DDBJ databases">
        <title>Complete genome sequence of Schizopora paradoxa KUC8140, a cosmopolitan wood degrader in East Asia.</title>
        <authorList>
            <consortium name="DOE Joint Genome Institute"/>
            <person name="Min B."/>
            <person name="Park H."/>
            <person name="Jang Y."/>
            <person name="Kim J.-J."/>
            <person name="Kim K.H."/>
            <person name="Pangilinan J."/>
            <person name="Lipzen A."/>
            <person name="Riley R."/>
            <person name="Grigoriev I.V."/>
            <person name="Spatafora J.W."/>
            <person name="Choi I.-G."/>
        </authorList>
    </citation>
    <scope>NUCLEOTIDE SEQUENCE [LARGE SCALE GENOMIC DNA]</scope>
    <source>
        <strain evidence="2 3">KUC8140</strain>
    </source>
</reference>
<name>A0A0H2RFU0_9AGAM</name>
<dbReference type="Proteomes" id="UP000053477">
    <property type="component" value="Unassembled WGS sequence"/>
</dbReference>
<dbReference type="EMBL" id="KQ086018">
    <property type="protein sequence ID" value="KLO10750.1"/>
    <property type="molecule type" value="Genomic_DNA"/>
</dbReference>
<protein>
    <submittedName>
        <fullName evidence="2">Uncharacterized protein</fullName>
    </submittedName>
</protein>
<evidence type="ECO:0000313" key="3">
    <source>
        <dbReference type="Proteomes" id="UP000053477"/>
    </source>
</evidence>
<dbReference type="AlphaFoldDB" id="A0A0H2RFU0"/>
<evidence type="ECO:0000313" key="2">
    <source>
        <dbReference type="EMBL" id="KLO10750.1"/>
    </source>
</evidence>
<proteinExistence type="predicted"/>
<dbReference type="OrthoDB" id="3362711at2759"/>
<gene>
    <name evidence="2" type="ORF">SCHPADRAFT_942611</name>
</gene>
<evidence type="ECO:0000256" key="1">
    <source>
        <dbReference type="SAM" id="SignalP"/>
    </source>
</evidence>
<accession>A0A0H2RFU0</accession>
<keyword evidence="1" id="KW-0732">Signal</keyword>
<keyword evidence="3" id="KW-1185">Reference proteome</keyword>
<dbReference type="InParanoid" id="A0A0H2RFU0"/>
<sequence length="185" mass="20628">MAYLLPMPFMLVFHLLLGVHFVVAKYQSNVQCLPSSAYLYNSNLDSPCEIWASLSSVCSDESELVSINPIPSGAAFYVSEITPENQLCQCSTVLYVMMVACSACQNTIWNASKWRDWSKDCSGTSERSAMLYQRQPAFALFRFPASSDPPLKVPQWAFADVLYSNAFDLQIAKYYAEGVSEGSHI</sequence>
<feature type="signal peptide" evidence="1">
    <location>
        <begin position="1"/>
        <end position="24"/>
    </location>
</feature>
<feature type="chain" id="PRO_5005201464" evidence="1">
    <location>
        <begin position="25"/>
        <end position="185"/>
    </location>
</feature>
<dbReference type="STRING" id="27342.A0A0H2RFU0"/>